<evidence type="ECO:0000256" key="1">
    <source>
        <dbReference type="ARBA" id="ARBA00004141"/>
    </source>
</evidence>
<dbReference type="AlphaFoldDB" id="E4ZX76"/>
<dbReference type="GO" id="GO:0016020">
    <property type="term" value="C:membrane"/>
    <property type="evidence" value="ECO:0007669"/>
    <property type="project" value="UniProtKB-SubCell"/>
</dbReference>
<evidence type="ECO:0000256" key="5">
    <source>
        <dbReference type="ARBA" id="ARBA00038359"/>
    </source>
</evidence>
<protein>
    <recommendedName>
        <fullName evidence="8">Rhodopsin domain-containing protein</fullName>
    </recommendedName>
</protein>
<dbReference type="InterPro" id="IPR052337">
    <property type="entry name" value="SAT4-like"/>
</dbReference>
<dbReference type="OMA" id="ASDIMLI"/>
<name>E4ZX76_LEPMJ</name>
<evidence type="ECO:0000256" key="3">
    <source>
        <dbReference type="ARBA" id="ARBA00022989"/>
    </source>
</evidence>
<dbReference type="OrthoDB" id="3903189at2759"/>
<dbReference type="InParanoid" id="E4ZX76"/>
<feature type="compositionally biased region" description="Basic and acidic residues" evidence="6">
    <location>
        <begin position="402"/>
        <end position="412"/>
    </location>
</feature>
<gene>
    <name evidence="9" type="ORF">LEMA_P024380.1</name>
</gene>
<feature type="compositionally biased region" description="Polar residues" evidence="6">
    <location>
        <begin position="337"/>
        <end position="350"/>
    </location>
</feature>
<evidence type="ECO:0000256" key="7">
    <source>
        <dbReference type="SAM" id="Phobius"/>
    </source>
</evidence>
<keyword evidence="4 7" id="KW-0472">Membrane</keyword>
<feature type="transmembrane region" description="Helical" evidence="7">
    <location>
        <begin position="125"/>
        <end position="147"/>
    </location>
</feature>
<evidence type="ECO:0000259" key="8">
    <source>
        <dbReference type="Pfam" id="PF20684"/>
    </source>
</evidence>
<evidence type="ECO:0000256" key="2">
    <source>
        <dbReference type="ARBA" id="ARBA00022692"/>
    </source>
</evidence>
<feature type="domain" description="Rhodopsin" evidence="8">
    <location>
        <begin position="26"/>
        <end position="261"/>
    </location>
</feature>
<dbReference type="HOGENOM" id="CLU_019101_2_1_1"/>
<dbReference type="PANTHER" id="PTHR33048:SF149">
    <property type="entry name" value="UBID FAMILY DECARBOXYLASE"/>
    <property type="match status" value="1"/>
</dbReference>
<evidence type="ECO:0000256" key="6">
    <source>
        <dbReference type="SAM" id="MobiDB-lite"/>
    </source>
</evidence>
<comment type="subcellular location">
    <subcellularLocation>
        <location evidence="1">Membrane</location>
        <topology evidence="1">Multi-pass membrane protein</topology>
    </subcellularLocation>
</comment>
<dbReference type="EMBL" id="FP929127">
    <property type="protein sequence ID" value="CBX95286.1"/>
    <property type="molecule type" value="Genomic_DNA"/>
</dbReference>
<dbReference type="PANTHER" id="PTHR33048">
    <property type="entry name" value="PTH11-LIKE INTEGRAL MEMBRANE PROTEIN (AFU_ORTHOLOGUE AFUA_5G11245)"/>
    <property type="match status" value="1"/>
</dbReference>
<feature type="region of interest" description="Disordered" evidence="6">
    <location>
        <begin position="285"/>
        <end position="412"/>
    </location>
</feature>
<accession>E4ZX76</accession>
<dbReference type="Pfam" id="PF20684">
    <property type="entry name" value="Fung_rhodopsin"/>
    <property type="match status" value="1"/>
</dbReference>
<organism evidence="10">
    <name type="scientific">Leptosphaeria maculans (strain JN3 / isolate v23.1.3 / race Av1-4-5-6-7-8)</name>
    <name type="common">Blackleg fungus</name>
    <name type="synonym">Phoma lingam</name>
    <dbReference type="NCBI Taxonomy" id="985895"/>
    <lineage>
        <taxon>Eukaryota</taxon>
        <taxon>Fungi</taxon>
        <taxon>Dikarya</taxon>
        <taxon>Ascomycota</taxon>
        <taxon>Pezizomycotina</taxon>
        <taxon>Dothideomycetes</taxon>
        <taxon>Pleosporomycetidae</taxon>
        <taxon>Pleosporales</taxon>
        <taxon>Pleosporineae</taxon>
        <taxon>Leptosphaeriaceae</taxon>
        <taxon>Plenodomus</taxon>
        <taxon>Plenodomus lingam/Leptosphaeria maculans species complex</taxon>
    </lineage>
</organism>
<feature type="transmembrane region" description="Helical" evidence="7">
    <location>
        <begin position="238"/>
        <end position="260"/>
    </location>
</feature>
<dbReference type="Proteomes" id="UP000002668">
    <property type="component" value="Genome"/>
</dbReference>
<feature type="transmembrane region" description="Helical" evidence="7">
    <location>
        <begin position="167"/>
        <end position="192"/>
    </location>
</feature>
<evidence type="ECO:0000313" key="9">
    <source>
        <dbReference type="EMBL" id="CBX95286.1"/>
    </source>
</evidence>
<evidence type="ECO:0000256" key="4">
    <source>
        <dbReference type="ARBA" id="ARBA00023136"/>
    </source>
</evidence>
<feature type="transmembrane region" description="Helical" evidence="7">
    <location>
        <begin position="39"/>
        <end position="60"/>
    </location>
</feature>
<sequence length="412" mass="45958">MGSGGFDQAFQQSLAHHSWTMYARWRRVRSISRLAVDDWIMLTAVPLFYTGLVVSLNVIVSGGGSNLFPPEQFETFSQEDIDERIKGSKIVVVSEQCMLNVIWILKSCMLFMLARMTTGTGHTKWIRIAGIWAIAGYFGVQIAFFTTCRPFTGYWEMPPPDPQCATLQYYAVVQAVFNISSDLLIIAIPIPMVASLSLPIKQKLGLGVLFGMGAFVILAAVLTKVYNLSKVYSTRYMLWYVREASVAVYVANLPGIWPLLREHIRFLREHTNSFVTGATPRTPHYGYGSQYGKLTKASRSRTRPSKNVEEDEVELGVAHAKSVAQSNHSTDMPHRLQGQNPFTSSAQRPSQDSDGKAGNEVLSSWKGTTAMGVQVDMKTEIQRGEYDDSGLETRKAQVAKIEGPDAHDERRQ</sequence>
<dbReference type="eggNOG" id="ENOG502RYN6">
    <property type="taxonomic scope" value="Eukaryota"/>
</dbReference>
<keyword evidence="3 7" id="KW-1133">Transmembrane helix</keyword>
<reference evidence="10" key="1">
    <citation type="journal article" date="2011" name="Nat. Commun.">
        <title>Effector diversification within compartments of the Leptosphaeria maculans genome affected by Repeat-Induced Point mutations.</title>
        <authorList>
            <person name="Rouxel T."/>
            <person name="Grandaubert J."/>
            <person name="Hane J.K."/>
            <person name="Hoede C."/>
            <person name="van de Wouw A.P."/>
            <person name="Couloux A."/>
            <person name="Dominguez V."/>
            <person name="Anthouard V."/>
            <person name="Bally P."/>
            <person name="Bourras S."/>
            <person name="Cozijnsen A.J."/>
            <person name="Ciuffetti L.M."/>
            <person name="Degrave A."/>
            <person name="Dilmaghani A."/>
            <person name="Duret L."/>
            <person name="Fudal I."/>
            <person name="Goodwin S.B."/>
            <person name="Gout L."/>
            <person name="Glaser N."/>
            <person name="Linglin J."/>
            <person name="Kema G.H.J."/>
            <person name="Lapalu N."/>
            <person name="Lawrence C.B."/>
            <person name="May K."/>
            <person name="Meyer M."/>
            <person name="Ollivier B."/>
            <person name="Poulain J."/>
            <person name="Schoch C.L."/>
            <person name="Simon A."/>
            <person name="Spatafora J.W."/>
            <person name="Stachowiak A."/>
            <person name="Turgeon B.G."/>
            <person name="Tyler B.M."/>
            <person name="Vincent D."/>
            <person name="Weissenbach J."/>
            <person name="Amselem J."/>
            <person name="Quesneville H."/>
            <person name="Oliver R.P."/>
            <person name="Wincker P."/>
            <person name="Balesdent M.-H."/>
            <person name="Howlett B.J."/>
        </authorList>
    </citation>
    <scope>NUCLEOTIDE SEQUENCE [LARGE SCALE GENOMIC DNA]</scope>
    <source>
        <strain evidence="10">JN3 / isolate v23.1.3 / race Av1-4-5-6-7-8</strain>
    </source>
</reference>
<dbReference type="VEuPathDB" id="FungiDB:LEMA_P024380.1"/>
<comment type="similarity">
    <text evidence="5">Belongs to the SAT4 family.</text>
</comment>
<dbReference type="InterPro" id="IPR049326">
    <property type="entry name" value="Rhodopsin_dom_fungi"/>
</dbReference>
<dbReference type="STRING" id="985895.E4ZX76"/>
<feature type="compositionally biased region" description="Basic and acidic residues" evidence="6">
    <location>
        <begin position="377"/>
        <end position="395"/>
    </location>
</feature>
<feature type="transmembrane region" description="Helical" evidence="7">
    <location>
        <begin position="204"/>
        <end position="226"/>
    </location>
</feature>
<proteinExistence type="inferred from homology"/>
<keyword evidence="10" id="KW-1185">Reference proteome</keyword>
<evidence type="ECO:0000313" key="10">
    <source>
        <dbReference type="Proteomes" id="UP000002668"/>
    </source>
</evidence>
<keyword evidence="2 7" id="KW-0812">Transmembrane</keyword>